<dbReference type="GO" id="GO:1990904">
    <property type="term" value="C:ribonucleoprotein complex"/>
    <property type="evidence" value="ECO:0007669"/>
    <property type="project" value="UniProtKB-KW"/>
</dbReference>
<keyword evidence="5" id="KW-1185">Reference proteome</keyword>
<dbReference type="PaxDb" id="73239-Q7R9B1"/>
<evidence type="ECO:0000313" key="5">
    <source>
        <dbReference type="Proteomes" id="UP000008553"/>
    </source>
</evidence>
<evidence type="ECO:0000256" key="1">
    <source>
        <dbReference type="ARBA" id="ARBA00010228"/>
    </source>
</evidence>
<dbReference type="Pfam" id="PF01249">
    <property type="entry name" value="Ribosomal_S21e"/>
    <property type="match status" value="1"/>
</dbReference>
<proteinExistence type="inferred from homology"/>
<dbReference type="GO" id="GO:0005840">
    <property type="term" value="C:ribosome"/>
    <property type="evidence" value="ECO:0007669"/>
    <property type="project" value="UniProtKB-KW"/>
</dbReference>
<evidence type="ECO:0000256" key="2">
    <source>
        <dbReference type="ARBA" id="ARBA00022980"/>
    </source>
</evidence>
<name>Q7R9B1_PLAYO</name>
<keyword evidence="2" id="KW-0689">Ribosomal protein</keyword>
<comment type="caution">
    <text evidence="4">The sequence shown here is derived from an EMBL/GenBank/DDBJ whole genome shotgun (WGS) entry which is preliminary data.</text>
</comment>
<dbReference type="InterPro" id="IPR038579">
    <property type="entry name" value="Ribosomal_eS21_sf"/>
</dbReference>
<comment type="similarity">
    <text evidence="1">Belongs to the eukaryotic ribosomal protein eS21 family.</text>
</comment>
<keyword evidence="3" id="KW-0687">Ribonucleoprotein</keyword>
<dbReference type="GO" id="GO:0006412">
    <property type="term" value="P:translation"/>
    <property type="evidence" value="ECO:0007669"/>
    <property type="project" value="InterPro"/>
</dbReference>
<feature type="non-terminal residue" evidence="4">
    <location>
        <position position="1"/>
    </location>
</feature>
<dbReference type="Gene3D" id="3.30.1230.20">
    <property type="match status" value="1"/>
</dbReference>
<protein>
    <submittedName>
        <fullName evidence="4">Uncharacterized protein</fullName>
    </submittedName>
</protein>
<evidence type="ECO:0000313" key="4">
    <source>
        <dbReference type="EMBL" id="EAA19282.1"/>
    </source>
</evidence>
<sequence length="40" mass="4734">VYIWEKNETFAISGYVRQRGESDACLNRLLHEKKMLSFSN</sequence>
<organism evidence="4 5">
    <name type="scientific">Plasmodium yoelii yoelii</name>
    <dbReference type="NCBI Taxonomy" id="73239"/>
    <lineage>
        <taxon>Eukaryota</taxon>
        <taxon>Sar</taxon>
        <taxon>Alveolata</taxon>
        <taxon>Apicomplexa</taxon>
        <taxon>Aconoidasida</taxon>
        <taxon>Haemosporida</taxon>
        <taxon>Plasmodiidae</taxon>
        <taxon>Plasmodium</taxon>
        <taxon>Plasmodium (Vinckeia)</taxon>
    </lineage>
</organism>
<evidence type="ECO:0000256" key="3">
    <source>
        <dbReference type="ARBA" id="ARBA00023274"/>
    </source>
</evidence>
<gene>
    <name evidence="4" type="ORF">PY06953</name>
</gene>
<dbReference type="AlphaFoldDB" id="Q7R9B1"/>
<accession>Q7R9B1</accession>
<dbReference type="InterPro" id="IPR001931">
    <property type="entry name" value="Ribosomal_eS21"/>
</dbReference>
<dbReference type="InParanoid" id="Q7R9B1"/>
<dbReference type="Proteomes" id="UP000008553">
    <property type="component" value="Unassembled WGS sequence"/>
</dbReference>
<dbReference type="GO" id="GO:0003735">
    <property type="term" value="F:structural constituent of ribosome"/>
    <property type="evidence" value="ECO:0007669"/>
    <property type="project" value="InterPro"/>
</dbReference>
<dbReference type="EMBL" id="AABL01002447">
    <property type="protein sequence ID" value="EAA19282.1"/>
    <property type="molecule type" value="Genomic_DNA"/>
</dbReference>
<reference evidence="4 5" key="1">
    <citation type="journal article" date="2002" name="Nature">
        <title>Genome sequence and comparative analysis of the model rodent malaria parasite Plasmodium yoelii yoelii.</title>
        <authorList>
            <person name="Carlton J.M."/>
            <person name="Angiuoli S.V."/>
            <person name="Suh B.B."/>
            <person name="Kooij T.W."/>
            <person name="Pertea M."/>
            <person name="Silva J.C."/>
            <person name="Ermolaeva M.D."/>
            <person name="Allen J.E."/>
            <person name="Selengut J.D."/>
            <person name="Koo H.L."/>
            <person name="Peterson J.D."/>
            <person name="Pop M."/>
            <person name="Kosack D.S."/>
            <person name="Shumway M.F."/>
            <person name="Bidwell S.L."/>
            <person name="Shallom S.J."/>
            <person name="van Aken S.E."/>
            <person name="Riedmuller S.B."/>
            <person name="Feldblyum T.V."/>
            <person name="Cho J.K."/>
            <person name="Quackenbush J."/>
            <person name="Sedegah M."/>
            <person name="Shoaibi A."/>
            <person name="Cummings L.M."/>
            <person name="Florens L."/>
            <person name="Yates J.R."/>
            <person name="Raine J.D."/>
            <person name="Sinden R.E."/>
            <person name="Harris M.A."/>
            <person name="Cunningham D.A."/>
            <person name="Preiser P.R."/>
            <person name="Bergman L.W."/>
            <person name="Vaidya A.B."/>
            <person name="van Lin L.H."/>
            <person name="Janse C.J."/>
            <person name="Waters A.P."/>
            <person name="Smith H.O."/>
            <person name="White O.R."/>
            <person name="Salzberg S.L."/>
            <person name="Venter J.C."/>
            <person name="Fraser C.M."/>
            <person name="Hoffman S.L."/>
            <person name="Gardner M.J."/>
            <person name="Carucci D.J."/>
        </authorList>
    </citation>
    <scope>NUCLEOTIDE SEQUENCE [LARGE SCALE GENOMIC DNA]</scope>
    <source>
        <strain evidence="4 5">17XNL</strain>
    </source>
</reference>